<reference evidence="1 2" key="1">
    <citation type="journal article" date="2013" name="Nat. Genet.">
        <title>The genome of the hydatid tapeworm Echinococcus granulosus.</title>
        <authorList>
            <person name="Zheng H."/>
            <person name="Zhang W."/>
            <person name="Zhang L."/>
            <person name="Zhang Z."/>
            <person name="Li J."/>
            <person name="Lu G."/>
            <person name="Zhu Y."/>
            <person name="Wang Y."/>
            <person name="Huang Y."/>
            <person name="Liu J."/>
            <person name="Kang H."/>
            <person name="Chen J."/>
            <person name="Wang L."/>
            <person name="Chen A."/>
            <person name="Yu S."/>
            <person name="Gao Z."/>
            <person name="Jin L."/>
            <person name="Gu W."/>
            <person name="Wang Z."/>
            <person name="Zhao L."/>
            <person name="Shi B."/>
            <person name="Wen H."/>
            <person name="Lin R."/>
            <person name="Jones M.K."/>
            <person name="Brejova B."/>
            <person name="Vinar T."/>
            <person name="Zhao G."/>
            <person name="McManus D.P."/>
            <person name="Chen Z."/>
            <person name="Zhou Y."/>
            <person name="Wang S."/>
        </authorList>
    </citation>
    <scope>NUCLEOTIDE SEQUENCE [LARGE SCALE GENOMIC DNA]</scope>
</reference>
<name>W6UK91_ECHGR</name>
<dbReference type="CTD" id="36339257"/>
<dbReference type="RefSeq" id="XP_024352674.1">
    <property type="nucleotide sequence ID" value="XM_024492791.1"/>
</dbReference>
<gene>
    <name evidence="1" type="ORF">EGR_03542</name>
</gene>
<sequence>MSLGGAKNRQNVSILSSFTEHRECVPKNVKFVKSYNSAHFAYLTMKIGVVCHFSKNGFILLKYLFLN</sequence>
<dbReference type="Proteomes" id="UP000019149">
    <property type="component" value="Unassembled WGS sequence"/>
</dbReference>
<dbReference type="EMBL" id="APAU02000019">
    <property type="protein sequence ID" value="EUB61478.1"/>
    <property type="molecule type" value="Genomic_DNA"/>
</dbReference>
<proteinExistence type="predicted"/>
<evidence type="ECO:0000313" key="2">
    <source>
        <dbReference type="Proteomes" id="UP000019149"/>
    </source>
</evidence>
<accession>W6UK91</accession>
<protein>
    <submittedName>
        <fullName evidence="1">Uncharacterized protein</fullName>
    </submittedName>
</protein>
<comment type="caution">
    <text evidence="1">The sequence shown here is derived from an EMBL/GenBank/DDBJ whole genome shotgun (WGS) entry which is preliminary data.</text>
</comment>
<evidence type="ECO:0000313" key="1">
    <source>
        <dbReference type="EMBL" id="EUB61478.1"/>
    </source>
</evidence>
<dbReference type="AlphaFoldDB" id="W6UK91"/>
<keyword evidence="2" id="KW-1185">Reference proteome</keyword>
<organism evidence="1 2">
    <name type="scientific">Echinococcus granulosus</name>
    <name type="common">Hydatid tapeworm</name>
    <dbReference type="NCBI Taxonomy" id="6210"/>
    <lineage>
        <taxon>Eukaryota</taxon>
        <taxon>Metazoa</taxon>
        <taxon>Spiralia</taxon>
        <taxon>Lophotrochozoa</taxon>
        <taxon>Platyhelminthes</taxon>
        <taxon>Cestoda</taxon>
        <taxon>Eucestoda</taxon>
        <taxon>Cyclophyllidea</taxon>
        <taxon>Taeniidae</taxon>
        <taxon>Echinococcus</taxon>
        <taxon>Echinococcus granulosus group</taxon>
    </lineage>
</organism>
<dbReference type="KEGG" id="egl:EGR_03542"/>
<dbReference type="GeneID" id="36339257"/>